<sequence length="279" mass="31904">MPSPRGPAQASLHLCGKRIYENRTSYLPAKDNRELHTFRMIGRILVKSIIDRRPIPMRLAPSVFKYLLGIRPTLRDLELYDRTLATTLREVLLRPAGNLHLFLGEDQRPVTDSNKAAYVHERVWEVLVGCREQQLRAVKEGFEEVDLCSYIQVFTCADLMLLVCGDEHIHPNMVINLLSFNPVDWPSRSCTPSHLCEVIQEMEPNELRRFLQFVTSQGTIIRGTCSPLNVQMCPTSNRLPVGRTCFRRLDLPDYENIEVLRQKLKTALSAIDDAGFGMV</sequence>
<keyword evidence="5 6" id="KW-0833">Ubl conjugation pathway</keyword>
<evidence type="ECO:0000256" key="5">
    <source>
        <dbReference type="ARBA" id="ARBA00022786"/>
    </source>
</evidence>
<dbReference type="Proteomes" id="UP001190700">
    <property type="component" value="Unassembled WGS sequence"/>
</dbReference>
<comment type="pathway">
    <text evidence="2">Protein modification; protein ubiquitination.</text>
</comment>
<dbReference type="EMBL" id="LGRX02003783">
    <property type="protein sequence ID" value="KAK3281611.1"/>
    <property type="molecule type" value="Genomic_DNA"/>
</dbReference>
<dbReference type="Gene3D" id="3.30.2410.10">
    <property type="entry name" value="Hect, E3 ligase catalytic domain"/>
    <property type="match status" value="1"/>
</dbReference>
<evidence type="ECO:0000256" key="6">
    <source>
        <dbReference type="PROSITE-ProRule" id="PRU00104"/>
    </source>
</evidence>
<keyword evidence="9" id="KW-1185">Reference proteome</keyword>
<dbReference type="GO" id="GO:0016567">
    <property type="term" value="P:protein ubiquitination"/>
    <property type="evidence" value="ECO:0007669"/>
    <property type="project" value="TreeGrafter"/>
</dbReference>
<gene>
    <name evidence="8" type="ORF">CYMTET_10606</name>
</gene>
<comment type="caution">
    <text evidence="8">The sequence shown here is derived from an EMBL/GenBank/DDBJ whole genome shotgun (WGS) entry which is preliminary data.</text>
</comment>
<evidence type="ECO:0000256" key="1">
    <source>
        <dbReference type="ARBA" id="ARBA00000885"/>
    </source>
</evidence>
<dbReference type="PANTHER" id="PTHR11254:SF444">
    <property type="entry name" value="HECT DOMAIN CONTAINING UBIQUITIN LIGASE"/>
    <property type="match status" value="1"/>
</dbReference>
<proteinExistence type="predicted"/>
<dbReference type="PROSITE" id="PS50237">
    <property type="entry name" value="HECT"/>
    <property type="match status" value="1"/>
</dbReference>
<dbReference type="GO" id="GO:0061630">
    <property type="term" value="F:ubiquitin protein ligase activity"/>
    <property type="evidence" value="ECO:0007669"/>
    <property type="project" value="UniProtKB-EC"/>
</dbReference>
<feature type="domain" description="HECT" evidence="7">
    <location>
        <begin position="19"/>
        <end position="279"/>
    </location>
</feature>
<reference evidence="8 9" key="1">
    <citation type="journal article" date="2015" name="Genome Biol. Evol.">
        <title>Comparative Genomics of a Bacterivorous Green Alga Reveals Evolutionary Causalities and Consequences of Phago-Mixotrophic Mode of Nutrition.</title>
        <authorList>
            <person name="Burns J.A."/>
            <person name="Paasch A."/>
            <person name="Narechania A."/>
            <person name="Kim E."/>
        </authorList>
    </citation>
    <scope>NUCLEOTIDE SEQUENCE [LARGE SCALE GENOMIC DNA]</scope>
    <source>
        <strain evidence="8 9">PLY_AMNH</strain>
    </source>
</reference>
<name>A0AAE0LDN8_9CHLO</name>
<dbReference type="PANTHER" id="PTHR11254">
    <property type="entry name" value="HECT DOMAIN UBIQUITIN-PROTEIN LIGASE"/>
    <property type="match status" value="1"/>
</dbReference>
<dbReference type="EC" id="2.3.2.26" evidence="3"/>
<dbReference type="SUPFAM" id="SSF56204">
    <property type="entry name" value="Hect, E3 ligase catalytic domain"/>
    <property type="match status" value="1"/>
</dbReference>
<protein>
    <recommendedName>
        <fullName evidence="3">HECT-type E3 ubiquitin transferase</fullName>
        <ecNumber evidence="3">2.3.2.26</ecNumber>
    </recommendedName>
</protein>
<evidence type="ECO:0000256" key="3">
    <source>
        <dbReference type="ARBA" id="ARBA00012485"/>
    </source>
</evidence>
<evidence type="ECO:0000259" key="7">
    <source>
        <dbReference type="PROSITE" id="PS50237"/>
    </source>
</evidence>
<keyword evidence="4" id="KW-0808">Transferase</keyword>
<dbReference type="InterPro" id="IPR035983">
    <property type="entry name" value="Hect_E3_ubiquitin_ligase"/>
</dbReference>
<organism evidence="8 9">
    <name type="scientific">Cymbomonas tetramitiformis</name>
    <dbReference type="NCBI Taxonomy" id="36881"/>
    <lineage>
        <taxon>Eukaryota</taxon>
        <taxon>Viridiplantae</taxon>
        <taxon>Chlorophyta</taxon>
        <taxon>Pyramimonadophyceae</taxon>
        <taxon>Pyramimonadales</taxon>
        <taxon>Pyramimonadaceae</taxon>
        <taxon>Cymbomonas</taxon>
    </lineage>
</organism>
<dbReference type="SMART" id="SM00119">
    <property type="entry name" value="HECTc"/>
    <property type="match status" value="1"/>
</dbReference>
<dbReference type="GO" id="GO:0005737">
    <property type="term" value="C:cytoplasm"/>
    <property type="evidence" value="ECO:0007669"/>
    <property type="project" value="TreeGrafter"/>
</dbReference>
<dbReference type="Pfam" id="PF00632">
    <property type="entry name" value="HECT"/>
    <property type="match status" value="1"/>
</dbReference>
<feature type="active site" description="Glycyl thioester intermediate" evidence="6">
    <location>
        <position position="245"/>
    </location>
</feature>
<dbReference type="AlphaFoldDB" id="A0AAE0LDN8"/>
<dbReference type="GO" id="GO:0006511">
    <property type="term" value="P:ubiquitin-dependent protein catabolic process"/>
    <property type="evidence" value="ECO:0007669"/>
    <property type="project" value="TreeGrafter"/>
</dbReference>
<evidence type="ECO:0000256" key="2">
    <source>
        <dbReference type="ARBA" id="ARBA00004906"/>
    </source>
</evidence>
<dbReference type="Gene3D" id="3.90.1750.10">
    <property type="entry name" value="Hect, E3 ligase catalytic domains"/>
    <property type="match status" value="1"/>
</dbReference>
<accession>A0AAE0LDN8</accession>
<evidence type="ECO:0000313" key="9">
    <source>
        <dbReference type="Proteomes" id="UP001190700"/>
    </source>
</evidence>
<dbReference type="InterPro" id="IPR000569">
    <property type="entry name" value="HECT_dom"/>
</dbReference>
<dbReference type="InterPro" id="IPR050409">
    <property type="entry name" value="E3_ubiq-protein_ligase"/>
</dbReference>
<comment type="catalytic activity">
    <reaction evidence="1">
        <text>S-ubiquitinyl-[E2 ubiquitin-conjugating enzyme]-L-cysteine + [acceptor protein]-L-lysine = [E2 ubiquitin-conjugating enzyme]-L-cysteine + N(6)-ubiquitinyl-[acceptor protein]-L-lysine.</text>
        <dbReference type="EC" id="2.3.2.26"/>
    </reaction>
</comment>
<evidence type="ECO:0000256" key="4">
    <source>
        <dbReference type="ARBA" id="ARBA00022679"/>
    </source>
</evidence>
<evidence type="ECO:0000313" key="8">
    <source>
        <dbReference type="EMBL" id="KAK3281611.1"/>
    </source>
</evidence>